<evidence type="ECO:0000313" key="2">
    <source>
        <dbReference type="Proteomes" id="UP000807115"/>
    </source>
</evidence>
<dbReference type="EMBL" id="CM027684">
    <property type="protein sequence ID" value="KAG0531038.1"/>
    <property type="molecule type" value="Genomic_DNA"/>
</dbReference>
<proteinExistence type="predicted"/>
<dbReference type="InterPro" id="IPR033640">
    <property type="entry name" value="FAR_C"/>
</dbReference>
<sequence>MEDFVRYMQSNTILHEDSTEGMSLQRARSRLHAKAMEEQIIHLSGIYEPYTFWQARFDSTNTKALFDEMSVNWMDYITNIHIPGLRKHVLKERQQQRRHNEPQQ</sequence>
<dbReference type="CDD" id="cd09071">
    <property type="entry name" value="FAR_C"/>
    <property type="match status" value="1"/>
</dbReference>
<protein>
    <submittedName>
        <fullName evidence="1">Uncharacterized protein</fullName>
    </submittedName>
</protein>
<name>A0A921QZC6_SORBI</name>
<organism evidence="1 2">
    <name type="scientific">Sorghum bicolor</name>
    <name type="common">Sorghum</name>
    <name type="synonym">Sorghum vulgare</name>
    <dbReference type="NCBI Taxonomy" id="4558"/>
    <lineage>
        <taxon>Eukaryota</taxon>
        <taxon>Viridiplantae</taxon>
        <taxon>Streptophyta</taxon>
        <taxon>Embryophyta</taxon>
        <taxon>Tracheophyta</taxon>
        <taxon>Spermatophyta</taxon>
        <taxon>Magnoliopsida</taxon>
        <taxon>Liliopsida</taxon>
        <taxon>Poales</taxon>
        <taxon>Poaceae</taxon>
        <taxon>PACMAD clade</taxon>
        <taxon>Panicoideae</taxon>
        <taxon>Andropogonodae</taxon>
        <taxon>Andropogoneae</taxon>
        <taxon>Sorghinae</taxon>
        <taxon>Sorghum</taxon>
    </lineage>
</organism>
<accession>A0A921QZC6</accession>
<dbReference type="Proteomes" id="UP000807115">
    <property type="component" value="Chromosome 5"/>
</dbReference>
<dbReference type="AlphaFoldDB" id="A0A921QZC6"/>
<reference evidence="1" key="2">
    <citation type="submission" date="2020-10" db="EMBL/GenBank/DDBJ databases">
        <authorList>
            <person name="Cooper E.A."/>
            <person name="Brenton Z.W."/>
            <person name="Flinn B.S."/>
            <person name="Jenkins J."/>
            <person name="Shu S."/>
            <person name="Flowers D."/>
            <person name="Luo F."/>
            <person name="Wang Y."/>
            <person name="Xia P."/>
            <person name="Barry K."/>
            <person name="Daum C."/>
            <person name="Lipzen A."/>
            <person name="Yoshinaga Y."/>
            <person name="Schmutz J."/>
            <person name="Saski C."/>
            <person name="Vermerris W."/>
            <person name="Kresovich S."/>
        </authorList>
    </citation>
    <scope>NUCLEOTIDE SEQUENCE</scope>
</reference>
<gene>
    <name evidence="1" type="ORF">BDA96_05G239900</name>
</gene>
<evidence type="ECO:0000313" key="1">
    <source>
        <dbReference type="EMBL" id="KAG0531038.1"/>
    </source>
</evidence>
<comment type="caution">
    <text evidence="1">The sequence shown here is derived from an EMBL/GenBank/DDBJ whole genome shotgun (WGS) entry which is preliminary data.</text>
</comment>
<reference evidence="1" key="1">
    <citation type="journal article" date="2019" name="BMC Genomics">
        <title>A new reference genome for Sorghum bicolor reveals high levels of sequence similarity between sweet and grain genotypes: implications for the genetics of sugar metabolism.</title>
        <authorList>
            <person name="Cooper E.A."/>
            <person name="Brenton Z.W."/>
            <person name="Flinn B.S."/>
            <person name="Jenkins J."/>
            <person name="Shu S."/>
            <person name="Flowers D."/>
            <person name="Luo F."/>
            <person name="Wang Y."/>
            <person name="Xia P."/>
            <person name="Barry K."/>
            <person name="Daum C."/>
            <person name="Lipzen A."/>
            <person name="Yoshinaga Y."/>
            <person name="Schmutz J."/>
            <person name="Saski C."/>
            <person name="Vermerris W."/>
            <person name="Kresovich S."/>
        </authorList>
    </citation>
    <scope>NUCLEOTIDE SEQUENCE</scope>
</reference>